<dbReference type="InterPro" id="IPR051675">
    <property type="entry name" value="Endo/Exo/Phosphatase_dom_1"/>
</dbReference>
<dbReference type="SMART" id="SM00278">
    <property type="entry name" value="HhH1"/>
    <property type="match status" value="2"/>
</dbReference>
<gene>
    <name evidence="3" type="ORF">CHF27_005325</name>
</gene>
<dbReference type="NCBIfam" id="TIGR00426">
    <property type="entry name" value="competence protein ComEA helix-hairpin-helix repeat region"/>
    <property type="match status" value="1"/>
</dbReference>
<dbReference type="Gene3D" id="1.10.150.320">
    <property type="entry name" value="Photosystem II 12 kDa extrinsic protein"/>
    <property type="match status" value="1"/>
</dbReference>
<name>A0A371IU43_9FIRM</name>
<organism evidence="3 4">
    <name type="scientific">Romboutsia maritimum</name>
    <dbReference type="NCBI Taxonomy" id="2020948"/>
    <lineage>
        <taxon>Bacteria</taxon>
        <taxon>Bacillati</taxon>
        <taxon>Bacillota</taxon>
        <taxon>Clostridia</taxon>
        <taxon>Peptostreptococcales</taxon>
        <taxon>Peptostreptococcaceae</taxon>
        <taxon>Romboutsia</taxon>
    </lineage>
</organism>
<dbReference type="GO" id="GO:0015627">
    <property type="term" value="C:type II protein secretion system complex"/>
    <property type="evidence" value="ECO:0007669"/>
    <property type="project" value="TreeGrafter"/>
</dbReference>
<dbReference type="GO" id="GO:0003677">
    <property type="term" value="F:DNA binding"/>
    <property type="evidence" value="ECO:0007669"/>
    <property type="project" value="InterPro"/>
</dbReference>
<dbReference type="SUPFAM" id="SSF47781">
    <property type="entry name" value="RuvA domain 2-like"/>
    <property type="match status" value="1"/>
</dbReference>
<keyword evidence="4" id="KW-1185">Reference proteome</keyword>
<comment type="caution">
    <text evidence="3">The sequence shown here is derived from an EMBL/GenBank/DDBJ whole genome shotgun (WGS) entry which is preliminary data.</text>
</comment>
<evidence type="ECO:0000259" key="2">
    <source>
        <dbReference type="SMART" id="SM00278"/>
    </source>
</evidence>
<dbReference type="GO" id="GO:0015628">
    <property type="term" value="P:protein secretion by the type II secretion system"/>
    <property type="evidence" value="ECO:0007669"/>
    <property type="project" value="TreeGrafter"/>
</dbReference>
<sequence>MKKFIKIGIFSVILIFSITMILFKNDFNFGENVYVVSNSKEENKESTTNLDVNVSDKKSENVIKNQPKKMITIFVSGEVNKPGVVTLESGKRLADAVEKLDGPTKDAELNKVNMALKVEDEKHYIIPKIGEDIKSDDDIISNEDTNLSKMDKENENKNNKININTATVQELDTLPGIGEATANKIVQYRQENKSFKSVEEVKNVNGIGDKKFDNIKDFISVN</sequence>
<keyword evidence="1" id="KW-1133">Transmembrane helix</keyword>
<dbReference type="InterPro" id="IPR003583">
    <property type="entry name" value="Hlx-hairpin-Hlx_DNA-bd_motif"/>
</dbReference>
<dbReference type="Gene3D" id="3.10.560.10">
    <property type="entry name" value="Outer membrane lipoprotein wza domain like"/>
    <property type="match status" value="1"/>
</dbReference>
<feature type="domain" description="Helix-hairpin-helix DNA-binding motif class 1" evidence="2">
    <location>
        <begin position="199"/>
        <end position="218"/>
    </location>
</feature>
<dbReference type="PANTHER" id="PTHR21180:SF32">
    <property type="entry name" value="ENDONUCLEASE_EXONUCLEASE_PHOSPHATASE FAMILY DOMAIN-CONTAINING PROTEIN 1"/>
    <property type="match status" value="1"/>
</dbReference>
<protein>
    <submittedName>
        <fullName evidence="3">Competence protein ComE</fullName>
    </submittedName>
</protein>
<keyword evidence="1" id="KW-0812">Transmembrane</keyword>
<dbReference type="RefSeq" id="WP_095405734.1">
    <property type="nucleotide sequence ID" value="NZ_NOJZ02000006.1"/>
</dbReference>
<dbReference type="EMBL" id="NOJZ02000006">
    <property type="protein sequence ID" value="RDY24004.1"/>
    <property type="molecule type" value="Genomic_DNA"/>
</dbReference>
<dbReference type="Proteomes" id="UP000243494">
    <property type="component" value="Unassembled WGS sequence"/>
</dbReference>
<dbReference type="InterPro" id="IPR004509">
    <property type="entry name" value="Competence_ComEA_HhH"/>
</dbReference>
<evidence type="ECO:0000256" key="1">
    <source>
        <dbReference type="SAM" id="Phobius"/>
    </source>
</evidence>
<dbReference type="InterPro" id="IPR019554">
    <property type="entry name" value="Soluble_ligand-bd"/>
</dbReference>
<dbReference type="PANTHER" id="PTHR21180">
    <property type="entry name" value="ENDONUCLEASE/EXONUCLEASE/PHOSPHATASE FAMILY DOMAIN-CONTAINING PROTEIN 1"/>
    <property type="match status" value="1"/>
</dbReference>
<dbReference type="Pfam" id="PF10531">
    <property type="entry name" value="SLBB"/>
    <property type="match status" value="1"/>
</dbReference>
<dbReference type="GO" id="GO:0006281">
    <property type="term" value="P:DNA repair"/>
    <property type="evidence" value="ECO:0007669"/>
    <property type="project" value="InterPro"/>
</dbReference>
<dbReference type="Pfam" id="PF12836">
    <property type="entry name" value="HHH_3"/>
    <property type="match status" value="1"/>
</dbReference>
<dbReference type="AlphaFoldDB" id="A0A371IU43"/>
<reference evidence="3 4" key="1">
    <citation type="journal article" date="2017" name="Genome Announc.">
        <title>Draft Genome Sequence of Romboutsia maritimum sp. nov. Strain CCRI-22766(T), Isolated from Coastal Estuarine Mud.</title>
        <authorList>
            <person name="Maheux A.F."/>
            <person name="Boudreau D.K."/>
            <person name="Berube E."/>
            <person name="Boissinot M."/>
            <person name="Raymond F."/>
            <person name="Brodeur S."/>
            <person name="Corbeil J."/>
            <person name="Brightwell G."/>
            <person name="Broda D."/>
            <person name="Omar R.F."/>
            <person name="Bergeron M.G."/>
        </authorList>
    </citation>
    <scope>NUCLEOTIDE SEQUENCE [LARGE SCALE GENOMIC DNA]</scope>
    <source>
        <strain evidence="3 4">CCRI-22766</strain>
    </source>
</reference>
<accession>A0A371IU43</accession>
<feature type="transmembrane region" description="Helical" evidence="1">
    <location>
        <begin position="7"/>
        <end position="23"/>
    </location>
</feature>
<keyword evidence="1" id="KW-0472">Membrane</keyword>
<dbReference type="OrthoDB" id="9790239at2"/>
<proteinExistence type="predicted"/>
<dbReference type="InterPro" id="IPR010994">
    <property type="entry name" value="RuvA_2-like"/>
</dbReference>
<feature type="domain" description="Helix-hairpin-helix DNA-binding motif class 1" evidence="2">
    <location>
        <begin position="169"/>
        <end position="188"/>
    </location>
</feature>
<evidence type="ECO:0000313" key="3">
    <source>
        <dbReference type="EMBL" id="RDY24004.1"/>
    </source>
</evidence>
<evidence type="ECO:0000313" key="4">
    <source>
        <dbReference type="Proteomes" id="UP000243494"/>
    </source>
</evidence>